<evidence type="ECO:0000313" key="1">
    <source>
        <dbReference type="EMBL" id="MFC3883822.1"/>
    </source>
</evidence>
<dbReference type="PANTHER" id="PTHR21621:SF0">
    <property type="entry name" value="BETA-CITRYLGLUTAMATE SYNTHASE B-RELATED"/>
    <property type="match status" value="1"/>
</dbReference>
<evidence type="ECO:0000313" key="2">
    <source>
        <dbReference type="Proteomes" id="UP001595752"/>
    </source>
</evidence>
<dbReference type="EMBL" id="JBHRZT010000043">
    <property type="protein sequence ID" value="MFC3883822.1"/>
    <property type="molecule type" value="Genomic_DNA"/>
</dbReference>
<dbReference type="Gene3D" id="3.30.470.20">
    <property type="entry name" value="ATP-grasp fold, B domain"/>
    <property type="match status" value="1"/>
</dbReference>
<name>A0ABV8B2B0_9BACI</name>
<comment type="caution">
    <text evidence="1">The sequence shown here is derived from an EMBL/GenBank/DDBJ whole genome shotgun (WGS) entry which is preliminary data.</text>
</comment>
<gene>
    <name evidence="1" type="ORF">ACFOU2_10035</name>
</gene>
<organism evidence="1 2">
    <name type="scientific">Bacillus songklensis</name>
    <dbReference type="NCBI Taxonomy" id="1069116"/>
    <lineage>
        <taxon>Bacteria</taxon>
        <taxon>Bacillati</taxon>
        <taxon>Bacillota</taxon>
        <taxon>Bacilli</taxon>
        <taxon>Bacillales</taxon>
        <taxon>Bacillaceae</taxon>
        <taxon>Bacillus</taxon>
    </lineage>
</organism>
<accession>A0ABV8B2B0</accession>
<sequence>MNKMIIKIKPSEQKAADNVLFVSKPLIQALSLPPQLIIQCGRREYQVIISSLQTDENIFECSLSCLNSLSLPVENFMIHASVTNKNKLMLSPVIAVLTEIRKEEENLLFGPITGFCEEMAQYCQRHGFFFYVCSLKSFLRSSIKGYIRLHDCWTLADVPYPDVVHNRLHSRKVEKTMLFQKAVERMKKEGTPYFNAHFLDKWSIFTLLSSFDHLCPYLPETYQLHKKEDLIDALSSHSAIFLKPIHGSQGKHIFRIKQEDQVYHVDYTTFSQPYEKEHLTFHSLFQSLYTQFTKQSFLIQKALPLQTYKGCPFDFRILCHRIKETEWKVTSLVARVSQQGNFVSNLARGGEIVNVHAVLQETYDRRTTKQVIKLLKELSLDICHCITVSTNGLFAELGIDLAIDTDGHPWIIEINTKPSKQQNSITDKTFRPSTKAIVQYCAYLAGHSIEEV</sequence>
<dbReference type="InterPro" id="IPR026838">
    <property type="entry name" value="YheC/D"/>
</dbReference>
<dbReference type="PANTHER" id="PTHR21621">
    <property type="entry name" value="RIBOSOMAL PROTEIN S6 MODIFICATION PROTEIN"/>
    <property type="match status" value="1"/>
</dbReference>
<dbReference type="SUPFAM" id="SSF56059">
    <property type="entry name" value="Glutathione synthetase ATP-binding domain-like"/>
    <property type="match status" value="1"/>
</dbReference>
<keyword evidence="2" id="KW-1185">Reference proteome</keyword>
<proteinExistence type="predicted"/>
<reference evidence="2" key="1">
    <citation type="journal article" date="2019" name="Int. J. Syst. Evol. Microbiol.">
        <title>The Global Catalogue of Microorganisms (GCM) 10K type strain sequencing project: providing services to taxonomists for standard genome sequencing and annotation.</title>
        <authorList>
            <consortium name="The Broad Institute Genomics Platform"/>
            <consortium name="The Broad Institute Genome Sequencing Center for Infectious Disease"/>
            <person name="Wu L."/>
            <person name="Ma J."/>
        </authorList>
    </citation>
    <scope>NUCLEOTIDE SEQUENCE [LARGE SCALE GENOMIC DNA]</scope>
    <source>
        <strain evidence="2">CCUG 61889</strain>
    </source>
</reference>
<protein>
    <submittedName>
        <fullName evidence="1">YheC/YheD family protein</fullName>
    </submittedName>
</protein>
<dbReference type="Proteomes" id="UP001595752">
    <property type="component" value="Unassembled WGS sequence"/>
</dbReference>
<dbReference type="Pfam" id="PF14398">
    <property type="entry name" value="ATPgrasp_YheCD"/>
    <property type="match status" value="1"/>
</dbReference>